<dbReference type="InterPro" id="IPR032675">
    <property type="entry name" value="LRR_dom_sf"/>
</dbReference>
<feature type="domain" description="F-box" evidence="1">
    <location>
        <begin position="66"/>
        <end position="112"/>
    </location>
</feature>
<proteinExistence type="predicted"/>
<sequence>MDQTYSPGHMSYELVKADEDFLSTTPSDYSILRRRPETSPYYRTPGPAISRFLRRRYSVEPTSSDYLGNGTIPTTVMYKICSYLNKKDLLHLMSTCKRFRDIGKDSSFWQFLNLYGKHISCSSLHAIIDRKVQVLRLNSATINVEVFPPWHNFPILNPAMLTHLDMSSSKFENPSVLLEILQRCHNLYALSLELCGIIDDQMCKEIAKNTNLYFLNLAMAKSFSAEGIVTILSSCRKLGELNIGWTELSGDVINLTCQLLPPSLKRLSFSGTRDKAEMNDDNIKRICDTCKQLEELDLSDDVVITENCLDHVKNLKNLRILTISRCYGIEPMAFLSLQNLDIFNVYGCVTVEGIDVLRSRLRPTRINVSPLSSIAIPTDGESVTSIWKKRTRDWY</sequence>
<dbReference type="Gene3D" id="3.80.10.10">
    <property type="entry name" value="Ribonuclease Inhibitor"/>
    <property type="match status" value="1"/>
</dbReference>
<keyword evidence="3" id="KW-1185">Reference proteome</keyword>
<dbReference type="SUPFAM" id="SSF81383">
    <property type="entry name" value="F-box domain"/>
    <property type="match status" value="1"/>
</dbReference>
<dbReference type="InterPro" id="IPR001810">
    <property type="entry name" value="F-box_dom"/>
</dbReference>
<dbReference type="EMBL" id="JAKKPZ010000006">
    <property type="protein sequence ID" value="KAI1720272.1"/>
    <property type="molecule type" value="Genomic_DNA"/>
</dbReference>
<accession>A0AAD4N7M5</accession>
<dbReference type="SMART" id="SM00256">
    <property type="entry name" value="FBOX"/>
    <property type="match status" value="1"/>
</dbReference>
<dbReference type="InterPro" id="IPR036047">
    <property type="entry name" value="F-box-like_dom_sf"/>
</dbReference>
<dbReference type="Pfam" id="PF12937">
    <property type="entry name" value="F-box-like"/>
    <property type="match status" value="1"/>
</dbReference>
<evidence type="ECO:0000259" key="1">
    <source>
        <dbReference type="PROSITE" id="PS50181"/>
    </source>
</evidence>
<gene>
    <name evidence="2" type="ORF">DdX_05657</name>
</gene>
<protein>
    <submittedName>
        <fullName evidence="2">F-box-like domain-containing protein</fullName>
    </submittedName>
</protein>
<dbReference type="Proteomes" id="UP001201812">
    <property type="component" value="Unassembled WGS sequence"/>
</dbReference>
<dbReference type="PANTHER" id="PTHR13318">
    <property type="entry name" value="PARTNER OF PAIRED, ISOFORM B-RELATED"/>
    <property type="match status" value="1"/>
</dbReference>
<organism evidence="2 3">
    <name type="scientific">Ditylenchus destructor</name>
    <dbReference type="NCBI Taxonomy" id="166010"/>
    <lineage>
        <taxon>Eukaryota</taxon>
        <taxon>Metazoa</taxon>
        <taxon>Ecdysozoa</taxon>
        <taxon>Nematoda</taxon>
        <taxon>Chromadorea</taxon>
        <taxon>Rhabditida</taxon>
        <taxon>Tylenchina</taxon>
        <taxon>Tylenchomorpha</taxon>
        <taxon>Sphaerularioidea</taxon>
        <taxon>Anguinidae</taxon>
        <taxon>Anguininae</taxon>
        <taxon>Ditylenchus</taxon>
    </lineage>
</organism>
<name>A0AAD4N7M5_9BILA</name>
<dbReference type="GO" id="GO:0031146">
    <property type="term" value="P:SCF-dependent proteasomal ubiquitin-dependent protein catabolic process"/>
    <property type="evidence" value="ECO:0007669"/>
    <property type="project" value="TreeGrafter"/>
</dbReference>
<dbReference type="AlphaFoldDB" id="A0AAD4N7M5"/>
<comment type="caution">
    <text evidence="2">The sequence shown here is derived from an EMBL/GenBank/DDBJ whole genome shotgun (WGS) entry which is preliminary data.</text>
</comment>
<reference evidence="2" key="1">
    <citation type="submission" date="2022-01" db="EMBL/GenBank/DDBJ databases">
        <title>Genome Sequence Resource for Two Populations of Ditylenchus destructor, the Migratory Endoparasitic Phytonematode.</title>
        <authorList>
            <person name="Zhang H."/>
            <person name="Lin R."/>
            <person name="Xie B."/>
        </authorList>
    </citation>
    <scope>NUCLEOTIDE SEQUENCE</scope>
    <source>
        <strain evidence="2">BazhouSP</strain>
    </source>
</reference>
<dbReference type="GO" id="GO:0019005">
    <property type="term" value="C:SCF ubiquitin ligase complex"/>
    <property type="evidence" value="ECO:0007669"/>
    <property type="project" value="TreeGrafter"/>
</dbReference>
<dbReference type="PROSITE" id="PS50181">
    <property type="entry name" value="FBOX"/>
    <property type="match status" value="1"/>
</dbReference>
<dbReference type="SUPFAM" id="SSF52047">
    <property type="entry name" value="RNI-like"/>
    <property type="match status" value="1"/>
</dbReference>
<evidence type="ECO:0000313" key="2">
    <source>
        <dbReference type="EMBL" id="KAI1720272.1"/>
    </source>
</evidence>
<evidence type="ECO:0000313" key="3">
    <source>
        <dbReference type="Proteomes" id="UP001201812"/>
    </source>
</evidence>